<reference evidence="2" key="1">
    <citation type="journal article" date="2022" name="Mol. Ecol. Resour.">
        <title>The genomes of chicory, endive, great burdock and yacon provide insights into Asteraceae palaeo-polyploidization history and plant inulin production.</title>
        <authorList>
            <person name="Fan W."/>
            <person name="Wang S."/>
            <person name="Wang H."/>
            <person name="Wang A."/>
            <person name="Jiang F."/>
            <person name="Liu H."/>
            <person name="Zhao H."/>
            <person name="Xu D."/>
            <person name="Zhang Y."/>
        </authorList>
    </citation>
    <scope>NUCLEOTIDE SEQUENCE [LARGE SCALE GENOMIC DNA]</scope>
    <source>
        <strain evidence="2">cv. Yunnan</strain>
    </source>
</reference>
<comment type="caution">
    <text evidence="1">The sequence shown here is derived from an EMBL/GenBank/DDBJ whole genome shotgun (WGS) entry which is preliminary data.</text>
</comment>
<evidence type="ECO:0000313" key="1">
    <source>
        <dbReference type="EMBL" id="KAI3808148.1"/>
    </source>
</evidence>
<name>A0ACB9IIQ8_9ASTR</name>
<proteinExistence type="predicted"/>
<protein>
    <submittedName>
        <fullName evidence="1">Uncharacterized protein</fullName>
    </submittedName>
</protein>
<keyword evidence="2" id="KW-1185">Reference proteome</keyword>
<dbReference type="Proteomes" id="UP001056120">
    <property type="component" value="Linkage Group LG08"/>
</dbReference>
<reference evidence="1 2" key="2">
    <citation type="journal article" date="2022" name="Mol. Ecol. Resour.">
        <title>The genomes of chicory, endive, great burdock and yacon provide insights into Asteraceae paleo-polyploidization history and plant inulin production.</title>
        <authorList>
            <person name="Fan W."/>
            <person name="Wang S."/>
            <person name="Wang H."/>
            <person name="Wang A."/>
            <person name="Jiang F."/>
            <person name="Liu H."/>
            <person name="Zhao H."/>
            <person name="Xu D."/>
            <person name="Zhang Y."/>
        </authorList>
    </citation>
    <scope>NUCLEOTIDE SEQUENCE [LARGE SCALE GENOMIC DNA]</scope>
    <source>
        <strain evidence="2">cv. Yunnan</strain>
        <tissue evidence="1">Leaves</tissue>
    </source>
</reference>
<dbReference type="EMBL" id="CM042025">
    <property type="protein sequence ID" value="KAI3808148.1"/>
    <property type="molecule type" value="Genomic_DNA"/>
</dbReference>
<gene>
    <name evidence="1" type="ORF">L1987_24094</name>
</gene>
<evidence type="ECO:0000313" key="2">
    <source>
        <dbReference type="Proteomes" id="UP001056120"/>
    </source>
</evidence>
<accession>A0ACB9IIQ8</accession>
<sequence length="283" mass="31548">MNVLLGKWKEGEARKGRGSPSLGRLCLGSGNLKPCFFRNGDLSIERRRVIGLLVFSIVLDNSFDKESAIGGGANGIHTEHSPIRPRTANFVHCLAMNESESSPSSFPGYAVRKRKRGSALVPTVTALDNSKPGRQLCSPKSSAYLGDQRQFSVDRSRSLPNQLQSFLGVGKVKWGHPSPLSALPRAIDIIRQAYLKMCFRAHISKFQRNAFLTVRTSVPEAKKEEQEQEAFIHVMAKDFADRSRLGLVLRFDKRKMFDATKTIICPSKPHSCPFLRLRSCTVF</sequence>
<organism evidence="1 2">
    <name type="scientific">Smallanthus sonchifolius</name>
    <dbReference type="NCBI Taxonomy" id="185202"/>
    <lineage>
        <taxon>Eukaryota</taxon>
        <taxon>Viridiplantae</taxon>
        <taxon>Streptophyta</taxon>
        <taxon>Embryophyta</taxon>
        <taxon>Tracheophyta</taxon>
        <taxon>Spermatophyta</taxon>
        <taxon>Magnoliopsida</taxon>
        <taxon>eudicotyledons</taxon>
        <taxon>Gunneridae</taxon>
        <taxon>Pentapetalae</taxon>
        <taxon>asterids</taxon>
        <taxon>campanulids</taxon>
        <taxon>Asterales</taxon>
        <taxon>Asteraceae</taxon>
        <taxon>Asteroideae</taxon>
        <taxon>Heliantheae alliance</taxon>
        <taxon>Millerieae</taxon>
        <taxon>Smallanthus</taxon>
    </lineage>
</organism>